<evidence type="ECO:0000313" key="3">
    <source>
        <dbReference type="Proteomes" id="UP000662873"/>
    </source>
</evidence>
<reference evidence="2" key="1">
    <citation type="journal article" name="DNA Res.">
        <title>The physiological potential of anammox bacteria as revealed by their core genome structure.</title>
        <authorList>
            <person name="Okubo T."/>
            <person name="Toyoda A."/>
            <person name="Fukuhara K."/>
            <person name="Uchiyama I."/>
            <person name="Harigaya Y."/>
            <person name="Kuroiwa M."/>
            <person name="Suzuki T."/>
            <person name="Murakami Y."/>
            <person name="Suwa Y."/>
            <person name="Takami H."/>
        </authorList>
    </citation>
    <scope>NUCLEOTIDE SEQUENCE</scope>
    <source>
        <strain evidence="2">317325-2</strain>
    </source>
</reference>
<keyword evidence="1" id="KW-0472">Membrane</keyword>
<organism evidence="2 3">
    <name type="scientific">Candidatus Nitrosymbiomonas proteolyticus</name>
    <dbReference type="NCBI Taxonomy" id="2608984"/>
    <lineage>
        <taxon>Bacteria</taxon>
        <taxon>Bacillati</taxon>
        <taxon>Armatimonadota</taxon>
        <taxon>Armatimonadota incertae sedis</taxon>
        <taxon>Candidatus Nitrosymbiomonas</taxon>
    </lineage>
</organism>
<proteinExistence type="predicted"/>
<dbReference type="KEGG" id="npy:NPRO_12780"/>
<keyword evidence="1" id="KW-1133">Transmembrane helix</keyword>
<accession>A0A809R7X2</accession>
<keyword evidence="1" id="KW-0812">Transmembrane</keyword>
<dbReference type="Proteomes" id="UP000662873">
    <property type="component" value="Chromosome"/>
</dbReference>
<feature type="transmembrane region" description="Helical" evidence="1">
    <location>
        <begin position="73"/>
        <end position="91"/>
    </location>
</feature>
<protein>
    <submittedName>
        <fullName evidence="2">Uncharacterized protein</fullName>
    </submittedName>
</protein>
<sequence>MASCYRCGKPITGSELRQRRQVYVGESFWTLYARRRQRSHRTHYGMRIVCAACAAKLDWGRGVYRSPEARLKWLLTVLGLLLLVLTGLWLVQRLWLR</sequence>
<evidence type="ECO:0000256" key="1">
    <source>
        <dbReference type="SAM" id="Phobius"/>
    </source>
</evidence>
<evidence type="ECO:0000313" key="2">
    <source>
        <dbReference type="EMBL" id="BBO23683.1"/>
    </source>
</evidence>
<dbReference type="EMBL" id="AP021858">
    <property type="protein sequence ID" value="BBO23683.1"/>
    <property type="molecule type" value="Genomic_DNA"/>
</dbReference>
<gene>
    <name evidence="2" type="ORF">NPRO_12780</name>
</gene>
<name>A0A809R7X2_9BACT</name>
<dbReference type="AlphaFoldDB" id="A0A809R7X2"/>